<dbReference type="OrthoDB" id="622724at2"/>
<name>A0A2U2PGZ3_9SPHI</name>
<keyword evidence="3" id="KW-1185">Reference proteome</keyword>
<evidence type="ECO:0000313" key="2">
    <source>
        <dbReference type="EMBL" id="PWG80688.1"/>
    </source>
</evidence>
<dbReference type="Gene3D" id="2.60.120.260">
    <property type="entry name" value="Galactose-binding domain-like"/>
    <property type="match status" value="1"/>
</dbReference>
<comment type="caution">
    <text evidence="2">The sequence shown here is derived from an EMBL/GenBank/DDBJ whole genome shotgun (WGS) entry which is preliminary data.</text>
</comment>
<dbReference type="Gene3D" id="2.60.40.1740">
    <property type="entry name" value="hypothetical protein (bacova_03559)"/>
    <property type="match status" value="1"/>
</dbReference>
<organism evidence="2 3">
    <name type="scientific">Pararcticibacter amylolyticus</name>
    <dbReference type="NCBI Taxonomy" id="2173175"/>
    <lineage>
        <taxon>Bacteria</taxon>
        <taxon>Pseudomonadati</taxon>
        <taxon>Bacteroidota</taxon>
        <taxon>Sphingobacteriia</taxon>
        <taxon>Sphingobacteriales</taxon>
        <taxon>Sphingobacteriaceae</taxon>
        <taxon>Pararcticibacter</taxon>
    </lineage>
</organism>
<reference evidence="2 3" key="1">
    <citation type="submission" date="2018-04" db="EMBL/GenBank/DDBJ databases">
        <title>Pedobacter chongqingensis sp. nov., isolated from a rottenly hemp rope.</title>
        <authorList>
            <person name="Cai Y."/>
        </authorList>
    </citation>
    <scope>NUCLEOTIDE SEQUENCE [LARGE SCALE GENOMIC DNA]</scope>
    <source>
        <strain evidence="2 3">FJ4-8</strain>
    </source>
</reference>
<dbReference type="SUPFAM" id="SSF49785">
    <property type="entry name" value="Galactose-binding domain-like"/>
    <property type="match status" value="1"/>
</dbReference>
<dbReference type="EMBL" id="QEAS01000008">
    <property type="protein sequence ID" value="PWG80688.1"/>
    <property type="molecule type" value="Genomic_DNA"/>
</dbReference>
<protein>
    <submittedName>
        <fullName evidence="2">Sialidase</fullName>
    </submittedName>
</protein>
<dbReference type="InterPro" id="IPR008979">
    <property type="entry name" value="Galactose-bd-like_sf"/>
</dbReference>
<evidence type="ECO:0000313" key="3">
    <source>
        <dbReference type="Proteomes" id="UP000245647"/>
    </source>
</evidence>
<feature type="domain" description="F5/8 type C" evidence="1">
    <location>
        <begin position="151"/>
        <end position="296"/>
    </location>
</feature>
<dbReference type="Proteomes" id="UP000245647">
    <property type="component" value="Unassembled WGS sequence"/>
</dbReference>
<proteinExistence type="predicted"/>
<sequence>MVLFTACSKDDRVALADRSVSIQLANGLDTLQTPMTLDKDSTIVLDLKAALKGEAASNDHWVTFAVDTTRMLEYRSKYGDAMLLPTSCYLLFKPDVRIASGSSVSEAAQFNIGHQTRLVGNSIYVLPVVIKTVDGKEDFSDNRTVYLVFKTAQPKDLDRVGWEIAGYSTQLSSTNAAAKTIDVSNTTTFWASALNQPMPQWISIDFKKDIIFSSLKFYIPTTNKYPNNGAYPTSVKIETSMDGTIWVNKGVFAGDIVDYQQTINLGITTARYVRFTVLSAAKYTPAPTLLYETVFISGIVLRR</sequence>
<dbReference type="Pfam" id="PF08522">
    <property type="entry name" value="BT_3987-like_N"/>
    <property type="match status" value="1"/>
</dbReference>
<dbReference type="Pfam" id="PF00754">
    <property type="entry name" value="F5_F8_type_C"/>
    <property type="match status" value="1"/>
</dbReference>
<evidence type="ECO:0000259" key="1">
    <source>
        <dbReference type="PROSITE" id="PS50022"/>
    </source>
</evidence>
<dbReference type="AlphaFoldDB" id="A0A2U2PGZ3"/>
<dbReference type="PROSITE" id="PS50022">
    <property type="entry name" value="FA58C_3"/>
    <property type="match status" value="1"/>
</dbReference>
<accession>A0A2U2PGZ3</accession>
<dbReference type="InterPro" id="IPR013728">
    <property type="entry name" value="BT_3987-like_N"/>
</dbReference>
<gene>
    <name evidence="2" type="ORF">DDR33_11265</name>
</gene>
<dbReference type="InterPro" id="IPR000421">
    <property type="entry name" value="FA58C"/>
</dbReference>